<gene>
    <name evidence="2" type="ORF">LDCGVIBL_CDS0225</name>
</gene>
<accession>A0AAU8HYB7</accession>
<sequence length="77" mass="8847">MILFYLALVIASLPLLLALLVPLKFTWMIIGHQETSIIFKIYICILMLLTTIMGGDLYVKYFANDILNFILFLFSSI</sequence>
<keyword evidence="1" id="KW-1133">Transmembrane helix</keyword>
<evidence type="ECO:0008006" key="3">
    <source>
        <dbReference type="Google" id="ProtNLM"/>
    </source>
</evidence>
<keyword evidence="1" id="KW-0472">Membrane</keyword>
<evidence type="ECO:0000256" key="1">
    <source>
        <dbReference type="SAM" id="Phobius"/>
    </source>
</evidence>
<keyword evidence="1" id="KW-0812">Transmembrane</keyword>
<feature type="transmembrane region" description="Helical" evidence="1">
    <location>
        <begin position="37"/>
        <end position="59"/>
    </location>
</feature>
<organism evidence="2">
    <name type="scientific">Rhizobium phage LG08</name>
    <dbReference type="NCBI Taxonomy" id="3129229"/>
    <lineage>
        <taxon>Viruses</taxon>
        <taxon>Duplodnaviria</taxon>
        <taxon>Heunggongvirae</taxon>
        <taxon>Uroviricota</taxon>
        <taxon>Caudoviricetes</taxon>
    </lineage>
</organism>
<reference evidence="2" key="1">
    <citation type="submission" date="2024-03" db="EMBL/GenBank/DDBJ databases">
        <authorList>
            <person name="Chantapakul B."/>
            <person name="Wang S."/>
        </authorList>
    </citation>
    <scope>NUCLEOTIDE SEQUENCE</scope>
</reference>
<proteinExistence type="predicted"/>
<dbReference type="EMBL" id="PP429226">
    <property type="protein sequence ID" value="XCI77583.1"/>
    <property type="molecule type" value="Genomic_DNA"/>
</dbReference>
<evidence type="ECO:0000313" key="2">
    <source>
        <dbReference type="EMBL" id="XCI77583.1"/>
    </source>
</evidence>
<name>A0AAU8HYB7_9CAUD</name>
<protein>
    <recommendedName>
        <fullName evidence="3">Transmembrane protein</fullName>
    </recommendedName>
</protein>